<dbReference type="SUPFAM" id="SSF56104">
    <property type="entry name" value="SAICAR synthase-like"/>
    <property type="match status" value="1"/>
</dbReference>
<keyword evidence="2" id="KW-0808">Transferase</keyword>
<reference evidence="4" key="1">
    <citation type="submission" date="2021-01" db="EMBL/GenBank/DDBJ databases">
        <authorList>
            <person name="Corre E."/>
            <person name="Pelletier E."/>
            <person name="Niang G."/>
            <person name="Scheremetjew M."/>
            <person name="Finn R."/>
            <person name="Kale V."/>
            <person name="Holt S."/>
            <person name="Cochrane G."/>
            <person name="Meng A."/>
            <person name="Brown T."/>
            <person name="Cohen L."/>
        </authorList>
    </citation>
    <scope>NUCLEOTIDE SEQUENCE</scope>
    <source>
        <strain evidence="4">Clade-A-BCC118000</strain>
    </source>
</reference>
<protein>
    <recommendedName>
        <fullName evidence="1">1-phosphatidylinositol-4-phosphate 5-kinase</fullName>
        <ecNumber evidence="1">2.7.1.68</ecNumber>
    </recommendedName>
</protein>
<keyword evidence="2" id="KW-0067">ATP-binding</keyword>
<keyword evidence="2" id="KW-0418">Kinase</keyword>
<accession>A0A7R9SZH5</accession>
<dbReference type="InterPro" id="IPR027483">
    <property type="entry name" value="PInositol-4-P-4/5-kinase_C_sf"/>
</dbReference>
<dbReference type="InterPro" id="IPR002498">
    <property type="entry name" value="PInositol-4-P-4/5-kinase_core"/>
</dbReference>
<evidence type="ECO:0000256" key="1">
    <source>
        <dbReference type="ARBA" id="ARBA00012172"/>
    </source>
</evidence>
<dbReference type="PANTHER" id="PTHR23086:SF8">
    <property type="entry name" value="PHOSPHATIDYLINOSITOL 5-PHOSPHATE 4-KINASE, ISOFORM A"/>
    <property type="match status" value="1"/>
</dbReference>
<feature type="domain" description="PIPK" evidence="3">
    <location>
        <begin position="1"/>
        <end position="318"/>
    </location>
</feature>
<dbReference type="EC" id="2.7.1.68" evidence="1"/>
<dbReference type="Pfam" id="PF01504">
    <property type="entry name" value="PIP5K"/>
    <property type="match status" value="2"/>
</dbReference>
<dbReference type="GO" id="GO:0016308">
    <property type="term" value="F:1-phosphatidylinositol-4-phosphate 5-kinase activity"/>
    <property type="evidence" value="ECO:0007669"/>
    <property type="project" value="UniProtKB-EC"/>
</dbReference>
<dbReference type="GO" id="GO:0005524">
    <property type="term" value="F:ATP binding"/>
    <property type="evidence" value="ECO:0007669"/>
    <property type="project" value="UniProtKB-UniRule"/>
</dbReference>
<dbReference type="GO" id="GO:0005886">
    <property type="term" value="C:plasma membrane"/>
    <property type="evidence" value="ECO:0007669"/>
    <property type="project" value="TreeGrafter"/>
</dbReference>
<dbReference type="OMA" id="VHKRIWN"/>
<dbReference type="SMART" id="SM00330">
    <property type="entry name" value="PIPKc"/>
    <property type="match status" value="1"/>
</dbReference>
<sequence length="371" mass="41550">MMRAESLGPETKRLVVGDVACDTVRDDQFSVIRRAESIGDEFLVGNFDFGELGSGGGKGGDTMARTRDGRYFIKTLSEGDGKSLLEDAFLKDYVARATTGQSLLSKICAVISHDKLGRFIVMNNCVNPRVKCWSRLYDLKGTADDKTLVADGAAVYHAHKRFYNVNLLVRECFGCYRDVPVLRQRYVKGKHEAFDAPIYVTKAQREEILTALKNDVALFDKHGLMDYSLLVGIQRVPANEVDEAMRAFEHDVHNKPYVIEYGGETLILYFGIIDFLQRWTGGKKVAHVIKYLFAPRPISTVNPKTYAKQFLDFFDFKFKGVAFERENLARTSSVRRSFNFGGESRKGGASPTVLERLKSAAGVTIMAAEED</sequence>
<dbReference type="AlphaFoldDB" id="A0A7R9SZH5"/>
<dbReference type="InterPro" id="IPR027484">
    <property type="entry name" value="PInositol-4-P-5-kinase_N"/>
</dbReference>
<evidence type="ECO:0000259" key="3">
    <source>
        <dbReference type="PROSITE" id="PS51455"/>
    </source>
</evidence>
<dbReference type="InterPro" id="IPR023610">
    <property type="entry name" value="PInositol-4/5-P-5/4-kinase"/>
</dbReference>
<organism evidence="4">
    <name type="scientific">Ostreococcus sp. 'lucimarinus'</name>
    <dbReference type="NCBI Taxonomy" id="242159"/>
    <lineage>
        <taxon>Eukaryota</taxon>
        <taxon>Viridiplantae</taxon>
        <taxon>Chlorophyta</taxon>
        <taxon>Mamiellophyceae</taxon>
        <taxon>Mamiellales</taxon>
        <taxon>Bathycoccaceae</taxon>
        <taxon>Ostreococcus</taxon>
    </lineage>
</organism>
<gene>
    <name evidence="4" type="ORF">OLUC0939_LOCUS500</name>
</gene>
<evidence type="ECO:0000256" key="2">
    <source>
        <dbReference type="PROSITE-ProRule" id="PRU00781"/>
    </source>
</evidence>
<dbReference type="PROSITE" id="PS51455">
    <property type="entry name" value="PIPK"/>
    <property type="match status" value="1"/>
</dbReference>
<dbReference type="EMBL" id="HBDX01000551">
    <property type="protein sequence ID" value="CAD8219781.1"/>
    <property type="molecule type" value="Transcribed_RNA"/>
</dbReference>
<evidence type="ECO:0000313" key="4">
    <source>
        <dbReference type="EMBL" id="CAD8219781.1"/>
    </source>
</evidence>
<dbReference type="Gene3D" id="3.30.800.10">
    <property type="entry name" value="Phosphatidylinositol Phosphate Kinase II Beta"/>
    <property type="match status" value="1"/>
</dbReference>
<name>A0A7R9SZH5_9CHLO</name>
<keyword evidence="2" id="KW-0547">Nucleotide-binding</keyword>
<dbReference type="PANTHER" id="PTHR23086">
    <property type="entry name" value="PHOSPHATIDYLINOSITOL-4-PHOSPHATE 5-KINASE"/>
    <property type="match status" value="1"/>
</dbReference>
<dbReference type="Gene3D" id="3.30.810.10">
    <property type="entry name" value="2-Layer Sandwich"/>
    <property type="match status" value="1"/>
</dbReference>
<proteinExistence type="predicted"/>
<dbReference type="GO" id="GO:0046854">
    <property type="term" value="P:phosphatidylinositol phosphate biosynthetic process"/>
    <property type="evidence" value="ECO:0007669"/>
    <property type="project" value="TreeGrafter"/>
</dbReference>